<dbReference type="InterPro" id="IPR020846">
    <property type="entry name" value="MFS_dom"/>
</dbReference>
<name>A0AA91PYW5_CLALS</name>
<keyword evidence="3 6" id="KW-0812">Transmembrane</keyword>
<dbReference type="EMBL" id="LYUB02000009">
    <property type="protein sequence ID" value="OVF08271.1"/>
    <property type="molecule type" value="Genomic_DNA"/>
</dbReference>
<evidence type="ECO:0000256" key="6">
    <source>
        <dbReference type="SAM" id="Phobius"/>
    </source>
</evidence>
<evidence type="ECO:0000256" key="2">
    <source>
        <dbReference type="ARBA" id="ARBA00022448"/>
    </source>
</evidence>
<feature type="transmembrane region" description="Helical" evidence="6">
    <location>
        <begin position="395"/>
        <end position="417"/>
    </location>
</feature>
<reference evidence="8 9" key="1">
    <citation type="submission" date="2017-04" db="EMBL/GenBank/DDBJ databases">
        <title>Draft genome of the yeast Clavispora lusitaniae type strain CBS 6936.</title>
        <authorList>
            <person name="Durrens P."/>
            <person name="Klopp C."/>
            <person name="Biteau N."/>
            <person name="Fitton-Ouhabi V."/>
            <person name="Dementhon K."/>
            <person name="Accoceberry I."/>
            <person name="Sherman D.J."/>
            <person name="Noel T."/>
        </authorList>
    </citation>
    <scope>NUCLEOTIDE SEQUENCE [LARGE SCALE GENOMIC DNA]</scope>
    <source>
        <strain evidence="8 9">CBS 6936</strain>
    </source>
</reference>
<dbReference type="PROSITE" id="PS50850">
    <property type="entry name" value="MFS"/>
    <property type="match status" value="1"/>
</dbReference>
<organism evidence="8 9">
    <name type="scientific">Clavispora lusitaniae</name>
    <name type="common">Candida lusitaniae</name>
    <dbReference type="NCBI Taxonomy" id="36911"/>
    <lineage>
        <taxon>Eukaryota</taxon>
        <taxon>Fungi</taxon>
        <taxon>Dikarya</taxon>
        <taxon>Ascomycota</taxon>
        <taxon>Saccharomycotina</taxon>
        <taxon>Pichiomycetes</taxon>
        <taxon>Metschnikowiaceae</taxon>
        <taxon>Clavispora</taxon>
    </lineage>
</organism>
<evidence type="ECO:0000256" key="5">
    <source>
        <dbReference type="ARBA" id="ARBA00023136"/>
    </source>
</evidence>
<dbReference type="CDD" id="cd17330">
    <property type="entry name" value="MFS_SLC46_TetA_like"/>
    <property type="match status" value="1"/>
</dbReference>
<feature type="transmembrane region" description="Helical" evidence="6">
    <location>
        <begin position="463"/>
        <end position="487"/>
    </location>
</feature>
<dbReference type="GO" id="GO:0022857">
    <property type="term" value="F:transmembrane transporter activity"/>
    <property type="evidence" value="ECO:0007669"/>
    <property type="project" value="InterPro"/>
</dbReference>
<dbReference type="Proteomes" id="UP000195602">
    <property type="component" value="Unassembled WGS sequence"/>
</dbReference>
<protein>
    <submittedName>
        <fullName evidence="8">Alkaline phosphatase</fullName>
    </submittedName>
</protein>
<dbReference type="SUPFAM" id="SSF103473">
    <property type="entry name" value="MFS general substrate transporter"/>
    <property type="match status" value="1"/>
</dbReference>
<feature type="transmembrane region" description="Helical" evidence="6">
    <location>
        <begin position="531"/>
        <end position="551"/>
    </location>
</feature>
<feature type="transmembrane region" description="Helical" evidence="6">
    <location>
        <begin position="144"/>
        <end position="164"/>
    </location>
</feature>
<evidence type="ECO:0000256" key="3">
    <source>
        <dbReference type="ARBA" id="ARBA00022692"/>
    </source>
</evidence>
<accession>A0AA91PYW5</accession>
<dbReference type="InterPro" id="IPR036259">
    <property type="entry name" value="MFS_trans_sf"/>
</dbReference>
<evidence type="ECO:0000313" key="9">
    <source>
        <dbReference type="Proteomes" id="UP000195602"/>
    </source>
</evidence>
<evidence type="ECO:0000256" key="4">
    <source>
        <dbReference type="ARBA" id="ARBA00022989"/>
    </source>
</evidence>
<dbReference type="Gene3D" id="1.20.1250.20">
    <property type="entry name" value="MFS general substrate transporter like domains"/>
    <property type="match status" value="1"/>
</dbReference>
<feature type="transmembrane region" description="Helical" evidence="6">
    <location>
        <begin position="56"/>
        <end position="75"/>
    </location>
</feature>
<feature type="transmembrane region" description="Helical" evidence="6">
    <location>
        <begin position="508"/>
        <end position="525"/>
    </location>
</feature>
<comment type="caution">
    <text evidence="8">The sequence shown here is derived from an EMBL/GenBank/DDBJ whole genome shotgun (WGS) entry which is preliminary data.</text>
</comment>
<dbReference type="PANTHER" id="PTHR23504:SF15">
    <property type="entry name" value="MAJOR FACILITATOR SUPERFAMILY (MFS) PROFILE DOMAIN-CONTAINING PROTEIN"/>
    <property type="match status" value="1"/>
</dbReference>
<keyword evidence="4 6" id="KW-1133">Transmembrane helix</keyword>
<feature type="transmembrane region" description="Helical" evidence="6">
    <location>
        <begin position="193"/>
        <end position="215"/>
    </location>
</feature>
<dbReference type="GO" id="GO:0016020">
    <property type="term" value="C:membrane"/>
    <property type="evidence" value="ECO:0007669"/>
    <property type="project" value="UniProtKB-SubCell"/>
</dbReference>
<feature type="transmembrane region" description="Helical" evidence="6">
    <location>
        <begin position="348"/>
        <end position="375"/>
    </location>
</feature>
<keyword evidence="2" id="KW-0813">Transport</keyword>
<evidence type="ECO:0000256" key="1">
    <source>
        <dbReference type="ARBA" id="ARBA00004141"/>
    </source>
</evidence>
<keyword evidence="5 6" id="KW-0472">Membrane</keyword>
<dbReference type="OMA" id="AWWACGI"/>
<evidence type="ECO:0000313" key="8">
    <source>
        <dbReference type="EMBL" id="OVF08271.1"/>
    </source>
</evidence>
<comment type="subcellular location">
    <subcellularLocation>
        <location evidence="1">Membrane</location>
        <topology evidence="1">Multi-pass membrane protein</topology>
    </subcellularLocation>
</comment>
<feature type="transmembrane region" description="Helical" evidence="6">
    <location>
        <begin position="429"/>
        <end position="451"/>
    </location>
</feature>
<sequence length="556" mass="62265">MPSFREEMKGFPLWQMSVVLMIRFSEPLSFTSLFPYVYFMVRDFQVTKDPTQISRYTGYMAASFAFAQFLCCIHWGRLSDRIGRKPVLMCGLLGTASSILLFGFSTNYYMALLARTAAGALNGNIAVLQTMVGEITTQKRHQSIAFSMLPFLWNVGCFVGPLIGGSRHLTRPRMDSSVNASSGYDRFVSKHPYAMSNVVVASFLVTSAIIGFLFLEETHYKRCTRYDPGLVLGDSIRRRLGYKIPRRPWEPQTETEESAVVDEVDEYSPLITDAANGDEESINSMDEPEAFSSTLETIRRYSSAYSLQPDLQPVLSRATTISVTEETRHLFRAFRNKNIFTKRVVRTIMAYFCISFHSLIFTEFMPVFLAGSVQTEYLHFPWSIKGGFGWDTERIGRILSTTGVLGCFFVIVVFPYLDKNLGTTKGFRLATSVFPLTYTALPFTIFTMTAYNPNLPPWLTQACLYACTGVTVLGTSLAFPQVSILVYNATNAKYRTFVNSSAMSATSLARFMAPLLWGTLISYFDKKAMGAVPWILLAAVGSCTFTIAMNLEDTGA</sequence>
<proteinExistence type="predicted"/>
<dbReference type="Pfam" id="PF07690">
    <property type="entry name" value="MFS_1"/>
    <property type="match status" value="1"/>
</dbReference>
<dbReference type="PANTHER" id="PTHR23504">
    <property type="entry name" value="MAJOR FACILITATOR SUPERFAMILY DOMAIN-CONTAINING PROTEIN 10"/>
    <property type="match status" value="1"/>
</dbReference>
<dbReference type="AlphaFoldDB" id="A0AA91PYW5"/>
<feature type="transmembrane region" description="Helical" evidence="6">
    <location>
        <begin position="12"/>
        <end position="36"/>
    </location>
</feature>
<dbReference type="KEGG" id="clus:A9F13_09g02123"/>
<feature type="transmembrane region" description="Helical" evidence="6">
    <location>
        <begin position="87"/>
        <end position="106"/>
    </location>
</feature>
<gene>
    <name evidence="8" type="ORF">A9F13_09g02123</name>
</gene>
<dbReference type="InterPro" id="IPR011701">
    <property type="entry name" value="MFS"/>
</dbReference>
<feature type="domain" description="Major facilitator superfamily (MFS) profile" evidence="7">
    <location>
        <begin position="1"/>
        <end position="219"/>
    </location>
</feature>
<evidence type="ECO:0000259" key="7">
    <source>
        <dbReference type="PROSITE" id="PS50850"/>
    </source>
</evidence>